<gene>
    <name evidence="10" type="ORF">F9Z94_20450</name>
    <name evidence="9" type="ORF">GAY01_22705</name>
</gene>
<keyword evidence="4 8" id="KW-0812">Transmembrane</keyword>
<feature type="transmembrane region" description="Helical" evidence="8">
    <location>
        <begin position="174"/>
        <end position="193"/>
    </location>
</feature>
<dbReference type="PROSITE" id="PS01348">
    <property type="entry name" value="MRAY_2"/>
    <property type="match status" value="1"/>
</dbReference>
<evidence type="ECO:0000256" key="5">
    <source>
        <dbReference type="ARBA" id="ARBA00022989"/>
    </source>
</evidence>
<dbReference type="InterPro" id="IPR000715">
    <property type="entry name" value="Glycosyl_transferase_4"/>
</dbReference>
<feature type="transmembrane region" description="Helical" evidence="8">
    <location>
        <begin position="6"/>
        <end position="30"/>
    </location>
</feature>
<dbReference type="GO" id="GO:0005886">
    <property type="term" value="C:plasma membrane"/>
    <property type="evidence" value="ECO:0007669"/>
    <property type="project" value="UniProtKB-SubCell"/>
</dbReference>
<dbReference type="InterPro" id="IPR018480">
    <property type="entry name" value="PNAcMuramoyl-5peptid_Trfase_CS"/>
</dbReference>
<organism evidence="10 12">
    <name type="scientific">Phocaeicola vulgatus</name>
    <name type="common">Bacteroides vulgatus</name>
    <dbReference type="NCBI Taxonomy" id="821"/>
    <lineage>
        <taxon>Bacteria</taxon>
        <taxon>Pseudomonadati</taxon>
        <taxon>Bacteroidota</taxon>
        <taxon>Bacteroidia</taxon>
        <taxon>Bacteroidales</taxon>
        <taxon>Bacteroidaceae</taxon>
        <taxon>Phocaeicola</taxon>
    </lineage>
</organism>
<evidence type="ECO:0000256" key="1">
    <source>
        <dbReference type="ARBA" id="ARBA00004651"/>
    </source>
</evidence>
<sequence>MLNIVVVFCGFLIAVVLARIIIPRILIISLRKRLFDTPDARKVHKRPVSRLGGVSFFPVILFTGTFLIGICYMTRWVSLVDIARHWVQILFMCTGLTLLFIVGIADDLIGVRYRQKFLVQLIAASMFPLAGLYINDFYGLFGIHAVSPFIGVPLTLVLVIFITNAINLIDGIDGLASGLSMVALSVFGTLAVIDDRWMSALLAFTTVGVLLPFFFYNVFGNADRGRKIFMGDTGSLTLGYILSFLAVQYTMNTYEAGFNYEGAILISFSVLLVPCLDVVRVVLGRVRRGKDPFMPDKTHIHHKFLAMGFTPRKAMISILCISFLFCASNVFLVSYLNNTVLFLCDVAVWTLMNLYISKLISRRNISQI</sequence>
<dbReference type="AlphaFoldDB" id="A0A174U5R3"/>
<dbReference type="Proteomes" id="UP000433382">
    <property type="component" value="Unassembled WGS sequence"/>
</dbReference>
<comment type="caution">
    <text evidence="10">The sequence shown here is derived from an EMBL/GenBank/DDBJ whole genome shotgun (WGS) entry which is preliminary data.</text>
</comment>
<dbReference type="Proteomes" id="UP000462885">
    <property type="component" value="Unassembled WGS sequence"/>
</dbReference>
<feature type="binding site" evidence="7">
    <location>
        <position position="167"/>
    </location>
    <ligand>
        <name>Mg(2+)</name>
        <dbReference type="ChEBI" id="CHEBI:18420"/>
    </ligand>
</feature>
<dbReference type="GO" id="GO:0009103">
    <property type="term" value="P:lipopolysaccharide biosynthetic process"/>
    <property type="evidence" value="ECO:0007669"/>
    <property type="project" value="TreeGrafter"/>
</dbReference>
<dbReference type="GO" id="GO:0016780">
    <property type="term" value="F:phosphotransferase activity, for other substituted phosphate groups"/>
    <property type="evidence" value="ECO:0007669"/>
    <property type="project" value="InterPro"/>
</dbReference>
<feature type="transmembrane region" description="Helical" evidence="8">
    <location>
        <begin position="199"/>
        <end position="219"/>
    </location>
</feature>
<reference evidence="10 12" key="2">
    <citation type="submission" date="2019-10" db="EMBL/GenBank/DDBJ databases">
        <title>Genome Sequence and Assembly of iSURF_14.</title>
        <authorList>
            <person name="Wucher B.R."/>
            <person name="Ruoff K.L."/>
            <person name="Price C.E."/>
            <person name="Valls R.R."/>
            <person name="O'Toole G.A."/>
        </authorList>
    </citation>
    <scope>NUCLEOTIDE SEQUENCE [LARGE SCALE GENOMIC DNA]</scope>
    <source>
        <strain evidence="10 12">ANK132K_3B</strain>
    </source>
</reference>
<comment type="subcellular location">
    <subcellularLocation>
        <location evidence="1">Cell membrane</location>
        <topology evidence="1">Multi-pass membrane protein</topology>
    </subcellularLocation>
</comment>
<keyword evidence="7" id="KW-0479">Metal-binding</keyword>
<feature type="transmembrane region" description="Helical" evidence="8">
    <location>
        <begin position="117"/>
        <end position="134"/>
    </location>
</feature>
<keyword evidence="3 10" id="KW-0808">Transferase</keyword>
<feature type="transmembrane region" description="Helical" evidence="8">
    <location>
        <begin position="85"/>
        <end position="105"/>
    </location>
</feature>
<reference evidence="9 11" key="1">
    <citation type="journal article" date="2019" name="Nat. Med.">
        <title>A library of human gut bacterial isolates paired with longitudinal multiomics data enables mechanistic microbiome research.</title>
        <authorList>
            <person name="Poyet M."/>
            <person name="Groussin M."/>
            <person name="Gibbons S.M."/>
            <person name="Avila-Pacheco J."/>
            <person name="Jiang X."/>
            <person name="Kearney S.M."/>
            <person name="Perrotta A.R."/>
            <person name="Berdy B."/>
            <person name="Zhao S."/>
            <person name="Lieberman T.D."/>
            <person name="Swanson P.K."/>
            <person name="Smith M."/>
            <person name="Roesemann S."/>
            <person name="Alexander J.E."/>
            <person name="Rich S.A."/>
            <person name="Livny J."/>
            <person name="Vlamakis H."/>
            <person name="Clish C."/>
            <person name="Bullock K."/>
            <person name="Deik A."/>
            <person name="Scott J."/>
            <person name="Pierce K.A."/>
            <person name="Xavier R.J."/>
            <person name="Alm E.J."/>
        </authorList>
    </citation>
    <scope>NUCLEOTIDE SEQUENCE [LARGE SCALE GENOMIC DNA]</scope>
    <source>
        <strain evidence="9 11">BIOML-A73</strain>
    </source>
</reference>
<evidence type="ECO:0000256" key="2">
    <source>
        <dbReference type="ARBA" id="ARBA00022475"/>
    </source>
</evidence>
<keyword evidence="7" id="KW-0460">Magnesium</keyword>
<feature type="transmembrane region" description="Helical" evidence="8">
    <location>
        <begin position="140"/>
        <end position="162"/>
    </location>
</feature>
<dbReference type="PANTHER" id="PTHR22926:SF3">
    <property type="entry name" value="UNDECAPRENYL-PHOSPHATE ALPHA-N-ACETYLGLUCOSAMINYL 1-PHOSPHATE TRANSFERASE"/>
    <property type="match status" value="1"/>
</dbReference>
<dbReference type="Pfam" id="PF00953">
    <property type="entry name" value="Glycos_transf_4"/>
    <property type="match status" value="1"/>
</dbReference>
<feature type="transmembrane region" description="Helical" evidence="8">
    <location>
        <begin position="339"/>
        <end position="356"/>
    </location>
</feature>
<keyword evidence="6 8" id="KW-0472">Membrane</keyword>
<dbReference type="GO" id="GO:0044038">
    <property type="term" value="P:cell wall macromolecule biosynthetic process"/>
    <property type="evidence" value="ECO:0007669"/>
    <property type="project" value="TreeGrafter"/>
</dbReference>
<evidence type="ECO:0000256" key="7">
    <source>
        <dbReference type="PIRSR" id="PIRSR600715-1"/>
    </source>
</evidence>
<dbReference type="GO" id="GO:0071555">
    <property type="term" value="P:cell wall organization"/>
    <property type="evidence" value="ECO:0007669"/>
    <property type="project" value="TreeGrafter"/>
</dbReference>
<name>A0A174U5R3_PHOVU</name>
<proteinExistence type="predicted"/>
<evidence type="ECO:0000313" key="10">
    <source>
        <dbReference type="EMBL" id="KAB5433027.1"/>
    </source>
</evidence>
<dbReference type="GO" id="GO:0046872">
    <property type="term" value="F:metal ion binding"/>
    <property type="evidence" value="ECO:0007669"/>
    <property type="project" value="UniProtKB-KW"/>
</dbReference>
<dbReference type="EMBL" id="WCIF01000038">
    <property type="protein sequence ID" value="KAB5433027.1"/>
    <property type="molecule type" value="Genomic_DNA"/>
</dbReference>
<evidence type="ECO:0000256" key="4">
    <source>
        <dbReference type="ARBA" id="ARBA00022692"/>
    </source>
</evidence>
<accession>A0A174U5R3</accession>
<dbReference type="EMBL" id="WCZM01000058">
    <property type="protein sequence ID" value="KAB3561973.1"/>
    <property type="molecule type" value="Genomic_DNA"/>
</dbReference>
<protein>
    <submittedName>
        <fullName evidence="10">Undecaprenyl/decaprenyl-phosphate alpha-N-acetylglucosaminyl 1-phosphate transferase</fullName>
    </submittedName>
</protein>
<dbReference type="CDD" id="cd06853">
    <property type="entry name" value="GT_WecA_like"/>
    <property type="match status" value="1"/>
</dbReference>
<keyword evidence="2" id="KW-1003">Cell membrane</keyword>
<dbReference type="RefSeq" id="WP_008671415.1">
    <property type="nucleotide sequence ID" value="NZ_CZAN01000087.1"/>
</dbReference>
<evidence type="ECO:0000313" key="9">
    <source>
        <dbReference type="EMBL" id="KAB3561973.1"/>
    </source>
</evidence>
<evidence type="ECO:0000313" key="11">
    <source>
        <dbReference type="Proteomes" id="UP000433382"/>
    </source>
</evidence>
<keyword evidence="5 8" id="KW-1133">Transmembrane helix</keyword>
<evidence type="ECO:0000313" key="12">
    <source>
        <dbReference type="Proteomes" id="UP000462885"/>
    </source>
</evidence>
<feature type="transmembrane region" description="Helical" evidence="8">
    <location>
        <begin position="263"/>
        <end position="283"/>
    </location>
</feature>
<dbReference type="PANTHER" id="PTHR22926">
    <property type="entry name" value="PHOSPHO-N-ACETYLMURAMOYL-PENTAPEPTIDE-TRANSFERASE"/>
    <property type="match status" value="1"/>
</dbReference>
<evidence type="ECO:0000256" key="3">
    <source>
        <dbReference type="ARBA" id="ARBA00022679"/>
    </source>
</evidence>
<feature type="transmembrane region" description="Helical" evidence="8">
    <location>
        <begin position="51"/>
        <end position="73"/>
    </location>
</feature>
<evidence type="ECO:0000256" key="8">
    <source>
        <dbReference type="SAM" id="Phobius"/>
    </source>
</evidence>
<feature type="transmembrane region" description="Helical" evidence="8">
    <location>
        <begin position="314"/>
        <end position="333"/>
    </location>
</feature>
<evidence type="ECO:0000256" key="6">
    <source>
        <dbReference type="ARBA" id="ARBA00023136"/>
    </source>
</evidence>
<feature type="binding site" evidence="7">
    <location>
        <position position="232"/>
    </location>
    <ligand>
        <name>Mg(2+)</name>
        <dbReference type="ChEBI" id="CHEBI:18420"/>
    </ligand>
</feature>
<comment type="cofactor">
    <cofactor evidence="7">
        <name>Mg(2+)</name>
        <dbReference type="ChEBI" id="CHEBI:18420"/>
    </cofactor>
</comment>
<feature type="transmembrane region" description="Helical" evidence="8">
    <location>
        <begin position="231"/>
        <end position="251"/>
    </location>
</feature>